<evidence type="ECO:0000313" key="2">
    <source>
        <dbReference type="Proteomes" id="UP001457197"/>
    </source>
</evidence>
<comment type="caution">
    <text evidence="1">The sequence shown here is derived from an EMBL/GenBank/DDBJ whole genome shotgun (WGS) entry which is preliminary data.</text>
</comment>
<dbReference type="Proteomes" id="UP001457197">
    <property type="component" value="Unassembled WGS sequence"/>
</dbReference>
<reference evidence="1 2" key="1">
    <citation type="submission" date="2024-03" db="EMBL/GenBank/DDBJ databases">
        <title>Human intestinal bacterial collection.</title>
        <authorList>
            <person name="Pauvert C."/>
            <person name="Hitch T.C.A."/>
            <person name="Clavel T."/>
        </authorList>
    </citation>
    <scope>NUCLEOTIDE SEQUENCE [LARGE SCALE GENOMIC DNA]</scope>
    <source>
        <strain evidence="1 2">CLA-AA-H175</strain>
    </source>
</reference>
<dbReference type="EMBL" id="JBBMEO010000003">
    <property type="protein sequence ID" value="MEQ2361344.1"/>
    <property type="molecule type" value="Genomic_DNA"/>
</dbReference>
<sequence length="89" mass="10327">MIRCFLTTVDNPYSPYEQFEDWYRFDTDKGYNSSGLLMRMAYTSDQLTDAENAYEIEQAIDQIVANDPLNIYKKLKLDIKDDAPGEQTA</sequence>
<keyword evidence="2" id="KW-1185">Reference proteome</keyword>
<dbReference type="RefSeq" id="WP_349151849.1">
    <property type="nucleotide sequence ID" value="NZ_JBBMEO010000003.1"/>
</dbReference>
<organism evidence="1 2">
    <name type="scientific">Faecalibacterium tardum</name>
    <dbReference type="NCBI Taxonomy" id="3133156"/>
    <lineage>
        <taxon>Bacteria</taxon>
        <taxon>Bacillati</taxon>
        <taxon>Bacillota</taxon>
        <taxon>Clostridia</taxon>
        <taxon>Eubacteriales</taxon>
        <taxon>Oscillospiraceae</taxon>
        <taxon>Faecalibacterium</taxon>
    </lineage>
</organism>
<proteinExistence type="predicted"/>
<name>A0ABV1AT22_9FIRM</name>
<accession>A0ABV1AT22</accession>
<gene>
    <name evidence="1" type="ORF">WMO44_04155</name>
</gene>
<protein>
    <submittedName>
        <fullName evidence="1">Uncharacterized protein</fullName>
    </submittedName>
</protein>
<evidence type="ECO:0000313" key="1">
    <source>
        <dbReference type="EMBL" id="MEQ2361344.1"/>
    </source>
</evidence>